<dbReference type="SUPFAM" id="SSF50969">
    <property type="entry name" value="YVTN repeat-like/Quinoprotein amine dehydrogenase"/>
    <property type="match status" value="1"/>
</dbReference>
<accession>A0A9Q1BXD6</accession>
<evidence type="ECO:0000313" key="2">
    <source>
        <dbReference type="EMBL" id="KAJ8034510.1"/>
    </source>
</evidence>
<dbReference type="EMBL" id="JAIZAY010000010">
    <property type="protein sequence ID" value="KAJ8034510.1"/>
    <property type="molecule type" value="Genomic_DNA"/>
</dbReference>
<keyword evidence="1" id="KW-0175">Coiled coil</keyword>
<feature type="coiled-coil region" evidence="1">
    <location>
        <begin position="392"/>
        <end position="440"/>
    </location>
</feature>
<dbReference type="Proteomes" id="UP001152320">
    <property type="component" value="Chromosome 10"/>
</dbReference>
<evidence type="ECO:0000313" key="3">
    <source>
        <dbReference type="Proteomes" id="UP001152320"/>
    </source>
</evidence>
<comment type="caution">
    <text evidence="2">The sequence shown here is derived from an EMBL/GenBank/DDBJ whole genome shotgun (WGS) entry which is preliminary data.</text>
</comment>
<organism evidence="2 3">
    <name type="scientific">Holothuria leucospilota</name>
    <name type="common">Black long sea cucumber</name>
    <name type="synonym">Mertensiothuria leucospilota</name>
    <dbReference type="NCBI Taxonomy" id="206669"/>
    <lineage>
        <taxon>Eukaryota</taxon>
        <taxon>Metazoa</taxon>
        <taxon>Echinodermata</taxon>
        <taxon>Eleutherozoa</taxon>
        <taxon>Echinozoa</taxon>
        <taxon>Holothuroidea</taxon>
        <taxon>Aspidochirotacea</taxon>
        <taxon>Aspidochirotida</taxon>
        <taxon>Holothuriidae</taxon>
        <taxon>Holothuria</taxon>
    </lineage>
</organism>
<name>A0A9Q1BXD6_HOLLE</name>
<dbReference type="OrthoDB" id="191651at2759"/>
<dbReference type="InterPro" id="IPR011044">
    <property type="entry name" value="Quino_amine_DH_bsu"/>
</dbReference>
<dbReference type="AlphaFoldDB" id="A0A9Q1BXD6"/>
<proteinExistence type="predicted"/>
<sequence length="679" mass="77898">MTTCLPTPRFCIKHNRFENQDGWRLMQISTKSSENIAVTGRNINTFKTFIDVFAPRYSDSEMTSDLLYSREFEEYMSEGRVYWYRYVSVVNAGCTIVTCIGDKLEIIDVSDDKVLRCRSLDGEARCMSVREGEIFIGFKESNKVIVYDITLLHEMRVVILQGIQDGLDGPFDMTVISDKLFVCIGRDSPESYHRSLVFQEQNGKVLSELTHTSSRRFYAYSITADLKSGVIAVVWLEKYFLGGKTKIVLYSLSENIAFLTAEIESSFLRVRISDGADKMIMGNHMTGEVNVYDMAELFTYDHLKNHIATNLKTDDFIKLTNFFCLPKHKTDTILCSDAPFENFFCAIEEMCVILPSDVDRLTEAFIELKTPCGQITEIYQRTRTSSYYKEIIKRLREQMNTLHDENLRMKNELDKLANRAEDADSKMQNLQTLCRESEEILRKAGIQLQHTNLTSTFRPGQIQQCMLKLLNLQRQVQLSTKSYCGLDKSLTQAKTLLQNQCQERYVINAGQDHIHSKSYNSTTTQGEAHGRERLCHTETHKAISLVVSSCADSTAPSNSDERLPESSLEDEFSKLLVKVSVKLTNTHCVLLANYFNFPASKIDLVQKDSETPGITLFRVMKERNIINKYDVTNLQEALVDLELKDIDQTLLKPYQIKIDSSCYNMHNIDKQEKKKLMDK</sequence>
<reference evidence="2" key="1">
    <citation type="submission" date="2021-10" db="EMBL/GenBank/DDBJ databases">
        <title>Tropical sea cucumber genome reveals ecological adaptation and Cuvierian tubules defense mechanism.</title>
        <authorList>
            <person name="Chen T."/>
        </authorList>
    </citation>
    <scope>NUCLEOTIDE SEQUENCE</scope>
    <source>
        <strain evidence="2">Nanhai2018</strain>
        <tissue evidence="2">Muscle</tissue>
    </source>
</reference>
<keyword evidence="3" id="KW-1185">Reference proteome</keyword>
<protein>
    <submittedName>
        <fullName evidence="2">Uncharacterized protein</fullName>
    </submittedName>
</protein>
<gene>
    <name evidence="2" type="ORF">HOLleu_21382</name>
</gene>
<evidence type="ECO:0000256" key="1">
    <source>
        <dbReference type="SAM" id="Coils"/>
    </source>
</evidence>